<dbReference type="PANTHER" id="PTHR35529">
    <property type="entry name" value="MANGANESE EFFLUX PUMP MNTP-RELATED"/>
    <property type="match status" value="1"/>
</dbReference>
<gene>
    <name evidence="6" type="ORF">J2S10_002386</name>
</gene>
<comment type="caution">
    <text evidence="6">The sequence shown here is derived from an EMBL/GenBank/DDBJ whole genome shotgun (WGS) entry which is preliminary data.</text>
</comment>
<keyword evidence="1" id="KW-1003">Cell membrane</keyword>
<feature type="transmembrane region" description="Helical" evidence="5">
    <location>
        <begin position="70"/>
        <end position="91"/>
    </location>
</feature>
<dbReference type="PANTHER" id="PTHR35529:SF2">
    <property type="entry name" value="SPORULATION PROTEIN YTAF-RELATED"/>
    <property type="match status" value="1"/>
</dbReference>
<organism evidence="6 7">
    <name type="scientific">Neobacillus ginsengisoli</name>
    <dbReference type="NCBI Taxonomy" id="904295"/>
    <lineage>
        <taxon>Bacteria</taxon>
        <taxon>Bacillati</taxon>
        <taxon>Bacillota</taxon>
        <taxon>Bacilli</taxon>
        <taxon>Bacillales</taxon>
        <taxon>Bacillaceae</taxon>
        <taxon>Neobacillus</taxon>
    </lineage>
</organism>
<dbReference type="EMBL" id="JAUSTW010000003">
    <property type="protein sequence ID" value="MDQ0199228.1"/>
    <property type="molecule type" value="Genomic_DNA"/>
</dbReference>
<proteinExistence type="predicted"/>
<evidence type="ECO:0000313" key="6">
    <source>
        <dbReference type="EMBL" id="MDQ0199228.1"/>
    </source>
</evidence>
<dbReference type="Pfam" id="PF02659">
    <property type="entry name" value="Mntp"/>
    <property type="match status" value="1"/>
</dbReference>
<dbReference type="RefSeq" id="WP_307407910.1">
    <property type="nucleotide sequence ID" value="NZ_JAUSTW010000003.1"/>
</dbReference>
<evidence type="ECO:0000256" key="3">
    <source>
        <dbReference type="ARBA" id="ARBA00022989"/>
    </source>
</evidence>
<accession>A0ABT9XV26</accession>
<name>A0ABT9XV26_9BACI</name>
<feature type="transmembrane region" description="Helical" evidence="5">
    <location>
        <begin position="38"/>
        <end position="58"/>
    </location>
</feature>
<evidence type="ECO:0000256" key="4">
    <source>
        <dbReference type="ARBA" id="ARBA00023136"/>
    </source>
</evidence>
<dbReference type="Proteomes" id="UP001224122">
    <property type="component" value="Unassembled WGS sequence"/>
</dbReference>
<protein>
    <submittedName>
        <fullName evidence="6">Mn2+ efflux pump MntP</fullName>
    </submittedName>
</protein>
<keyword evidence="7" id="KW-1185">Reference proteome</keyword>
<dbReference type="InterPro" id="IPR003810">
    <property type="entry name" value="Mntp/YtaF"/>
</dbReference>
<keyword evidence="3 5" id="KW-1133">Transmembrane helix</keyword>
<feature type="transmembrane region" description="Helical" evidence="5">
    <location>
        <begin position="138"/>
        <end position="164"/>
    </location>
</feature>
<evidence type="ECO:0000256" key="1">
    <source>
        <dbReference type="ARBA" id="ARBA00022475"/>
    </source>
</evidence>
<feature type="transmembrane region" description="Helical" evidence="5">
    <location>
        <begin position="112"/>
        <end position="132"/>
    </location>
</feature>
<evidence type="ECO:0000313" key="7">
    <source>
        <dbReference type="Proteomes" id="UP001224122"/>
    </source>
</evidence>
<evidence type="ECO:0000256" key="5">
    <source>
        <dbReference type="SAM" id="Phobius"/>
    </source>
</evidence>
<keyword evidence="2 5" id="KW-0812">Transmembrane</keyword>
<keyword evidence="4 5" id="KW-0472">Membrane</keyword>
<reference evidence="6 7" key="1">
    <citation type="submission" date="2023-07" db="EMBL/GenBank/DDBJ databases">
        <title>Genomic Encyclopedia of Type Strains, Phase IV (KMG-IV): sequencing the most valuable type-strain genomes for metagenomic binning, comparative biology and taxonomic classification.</title>
        <authorList>
            <person name="Goeker M."/>
        </authorList>
    </citation>
    <scope>NUCLEOTIDE SEQUENCE [LARGE SCALE GENOMIC DNA]</scope>
    <source>
        <strain evidence="6 7">DSM 27594</strain>
    </source>
</reference>
<sequence>MTWLNAFIIANLIGIGSNLDNTGVGMAYGIEKIKFPHWVNIIINFLGFFTAFLGAYMGKVFSQYTSKNSAQLVSCIVLCGVGLFILYTAYLHPRISKETSQIKLQKPGFKQAILLGFGLSFSNIATGFSSTISNSLSLWTTVISISAWGYFLIFFGNIIGIGVVSRFLGKYSSMVSGFLLIGVGVHQII</sequence>
<evidence type="ECO:0000256" key="2">
    <source>
        <dbReference type="ARBA" id="ARBA00022692"/>
    </source>
</evidence>